<dbReference type="RefSeq" id="WP_100713389.1">
    <property type="nucleotide sequence ID" value="NZ_NPDY01000005.1"/>
</dbReference>
<dbReference type="GO" id="GO:0016051">
    <property type="term" value="P:carbohydrate biosynthetic process"/>
    <property type="evidence" value="ECO:0007669"/>
    <property type="project" value="InterPro"/>
</dbReference>
<evidence type="ECO:0000313" key="3">
    <source>
        <dbReference type="EMBL" id="PJZ73240.1"/>
    </source>
</evidence>
<protein>
    <submittedName>
        <fullName evidence="3">N-acetyl neuraminic (Sialic) acid synthetase</fullName>
    </submittedName>
</protein>
<proteinExistence type="predicted"/>
<dbReference type="EMBL" id="NPDZ01000005">
    <property type="protein sequence ID" value="PJZ73240.1"/>
    <property type="molecule type" value="Genomic_DNA"/>
</dbReference>
<reference evidence="4 5" key="1">
    <citation type="submission" date="2017-07" db="EMBL/GenBank/DDBJ databases">
        <title>Leptospira spp. isolated from tropical soils.</title>
        <authorList>
            <person name="Thibeaux R."/>
            <person name="Iraola G."/>
            <person name="Ferres I."/>
            <person name="Bierque E."/>
            <person name="Girault D."/>
            <person name="Soupe-Gilbert M.-E."/>
            <person name="Picardeau M."/>
            <person name="Goarant C."/>
        </authorList>
    </citation>
    <scope>NUCLEOTIDE SEQUENCE [LARGE SCALE GENOMIC DNA]</scope>
    <source>
        <strain evidence="3 5">FH1-B-B1</strain>
        <strain evidence="2 4">FH1-B-C1</strain>
    </source>
</reference>
<dbReference type="AlphaFoldDB" id="A0A2M9ZMD8"/>
<dbReference type="InterPro" id="IPR051690">
    <property type="entry name" value="PseI-like"/>
</dbReference>
<dbReference type="OrthoDB" id="9814210at2"/>
<keyword evidence="4" id="KW-1185">Reference proteome</keyword>
<dbReference type="Proteomes" id="UP000231990">
    <property type="component" value="Unassembled WGS sequence"/>
</dbReference>
<sequence>MVFSKNFRLKNNKEIGVDSPPFLIAEIGLNHNGDEEIGKRTIQAAKRAGANAVKFQSYITEEFIDTNNPKAKVLIEIFKKYELSERMHRFFQKTAEDEGLFFFSTPLCSSSVDLLKSIGVGALKIASGDIVNRSLIEKCASTGLPLFLSTGAAEGFEVVRALEFLQYLGVKDLALFHCVSLYPTLPEKANLRTISYYQKIFPGPLGFSDHTSGAMAGGLAIALGASVLEKHFTLDKNLDGPDHGISVNPEEFKTYSENAKIAYKMRGESEKIVQPEEASGRFFGRRSLYAGKDGASIALRPDLSQEDPSFLDSWKTQEAEAILSSHAPLEPGTPIRSKK</sequence>
<dbReference type="Proteomes" id="UP000231962">
    <property type="component" value="Unassembled WGS sequence"/>
</dbReference>
<dbReference type="SUPFAM" id="SSF51569">
    <property type="entry name" value="Aldolase"/>
    <property type="match status" value="1"/>
</dbReference>
<accession>A0A2M9ZMD8</accession>
<feature type="domain" description="PseI/NeuA/B-like" evidence="1">
    <location>
        <begin position="42"/>
        <end position="271"/>
    </location>
</feature>
<dbReference type="EMBL" id="NPDY01000005">
    <property type="protein sequence ID" value="PJZ70052.1"/>
    <property type="molecule type" value="Genomic_DNA"/>
</dbReference>
<dbReference type="InterPro" id="IPR013785">
    <property type="entry name" value="Aldolase_TIM"/>
</dbReference>
<evidence type="ECO:0000313" key="2">
    <source>
        <dbReference type="EMBL" id="PJZ70052.1"/>
    </source>
</evidence>
<name>A0A2M9ZMD8_9LEPT</name>
<organism evidence="3 5">
    <name type="scientific">Leptospira perolatii</name>
    <dbReference type="NCBI Taxonomy" id="2023191"/>
    <lineage>
        <taxon>Bacteria</taxon>
        <taxon>Pseudomonadati</taxon>
        <taxon>Spirochaetota</taxon>
        <taxon>Spirochaetia</taxon>
        <taxon>Leptospirales</taxon>
        <taxon>Leptospiraceae</taxon>
        <taxon>Leptospira</taxon>
    </lineage>
</organism>
<dbReference type="Pfam" id="PF03102">
    <property type="entry name" value="NeuB"/>
    <property type="match status" value="1"/>
</dbReference>
<evidence type="ECO:0000259" key="1">
    <source>
        <dbReference type="Pfam" id="PF03102"/>
    </source>
</evidence>
<dbReference type="InterPro" id="IPR013132">
    <property type="entry name" value="PseI/NeuA/B-like_N"/>
</dbReference>
<evidence type="ECO:0000313" key="5">
    <source>
        <dbReference type="Proteomes" id="UP000231990"/>
    </source>
</evidence>
<dbReference type="PANTHER" id="PTHR42966:SF1">
    <property type="entry name" value="SIALIC ACID SYNTHASE"/>
    <property type="match status" value="1"/>
</dbReference>
<comment type="caution">
    <text evidence="3">The sequence shown here is derived from an EMBL/GenBank/DDBJ whole genome shotgun (WGS) entry which is preliminary data.</text>
</comment>
<dbReference type="Gene3D" id="3.20.20.70">
    <property type="entry name" value="Aldolase class I"/>
    <property type="match status" value="1"/>
</dbReference>
<dbReference type="PANTHER" id="PTHR42966">
    <property type="entry name" value="N-ACETYLNEURAMINATE SYNTHASE"/>
    <property type="match status" value="1"/>
</dbReference>
<evidence type="ECO:0000313" key="4">
    <source>
        <dbReference type="Proteomes" id="UP000231962"/>
    </source>
</evidence>
<gene>
    <name evidence="2" type="ORF">CH360_07390</name>
    <name evidence="3" type="ORF">CH373_09645</name>
</gene>
<dbReference type="GO" id="GO:0047444">
    <property type="term" value="F:N-acylneuraminate-9-phosphate synthase activity"/>
    <property type="evidence" value="ECO:0007669"/>
    <property type="project" value="TreeGrafter"/>
</dbReference>